<evidence type="ECO:0000256" key="1">
    <source>
        <dbReference type="ARBA" id="ARBA00022448"/>
    </source>
</evidence>
<dbReference type="InterPro" id="IPR027417">
    <property type="entry name" value="P-loop_NTPase"/>
</dbReference>
<evidence type="ECO:0000313" key="5">
    <source>
        <dbReference type="EMBL" id="KIX13734.1"/>
    </source>
</evidence>
<dbReference type="InterPro" id="IPR051120">
    <property type="entry name" value="ABC_AA/LPS_Transport"/>
</dbReference>
<evidence type="ECO:0000259" key="4">
    <source>
        <dbReference type="PROSITE" id="PS50893"/>
    </source>
</evidence>
<dbReference type="PANTHER" id="PTHR45772:SF8">
    <property type="entry name" value="HIGH-AFFINITY BRANCHED-CHAIN AMINO ACID TRANSPORT ATP-BINDING PROTEIN"/>
    <property type="match status" value="1"/>
</dbReference>
<keyword evidence="3" id="KW-0067">ATP-binding</keyword>
<evidence type="ECO:0000313" key="6">
    <source>
        <dbReference type="Proteomes" id="UP000032233"/>
    </source>
</evidence>
<dbReference type="Proteomes" id="UP000032233">
    <property type="component" value="Unassembled WGS sequence"/>
</dbReference>
<dbReference type="PROSITE" id="PS50893">
    <property type="entry name" value="ABC_TRANSPORTER_2"/>
    <property type="match status" value="1"/>
</dbReference>
<dbReference type="GO" id="GO:0005886">
    <property type="term" value="C:plasma membrane"/>
    <property type="evidence" value="ECO:0007669"/>
    <property type="project" value="TreeGrafter"/>
</dbReference>
<dbReference type="GO" id="GO:0016887">
    <property type="term" value="F:ATP hydrolysis activity"/>
    <property type="evidence" value="ECO:0007669"/>
    <property type="project" value="InterPro"/>
</dbReference>
<comment type="caution">
    <text evidence="5">The sequence shown here is derived from an EMBL/GenBank/DDBJ whole genome shotgun (WGS) entry which is preliminary data.</text>
</comment>
<reference evidence="5 6" key="1">
    <citation type="submission" date="2013-11" db="EMBL/GenBank/DDBJ databases">
        <title>Metagenomic analysis of a methanogenic consortium involved in long chain n-alkane degradation.</title>
        <authorList>
            <person name="Davidova I.A."/>
            <person name="Callaghan A.V."/>
            <person name="Wawrik B."/>
            <person name="Pruitt S."/>
            <person name="Marks C."/>
            <person name="Duncan K.E."/>
            <person name="Suflita J.M."/>
        </authorList>
    </citation>
    <scope>NUCLEOTIDE SEQUENCE [LARGE SCALE GENOMIC DNA]</scope>
    <source>
        <strain evidence="5 6">SPR</strain>
    </source>
</reference>
<dbReference type="SMART" id="SM00382">
    <property type="entry name" value="AAA"/>
    <property type="match status" value="1"/>
</dbReference>
<dbReference type="Gene3D" id="3.40.50.300">
    <property type="entry name" value="P-loop containing nucleotide triphosphate hydrolases"/>
    <property type="match status" value="1"/>
</dbReference>
<dbReference type="InterPro" id="IPR003593">
    <property type="entry name" value="AAA+_ATPase"/>
</dbReference>
<gene>
    <name evidence="5" type="ORF">X474_12400</name>
</gene>
<dbReference type="PANTHER" id="PTHR45772">
    <property type="entry name" value="CONSERVED COMPONENT OF ABC TRANSPORTER FOR NATURAL AMINO ACIDS-RELATED"/>
    <property type="match status" value="1"/>
</dbReference>
<dbReference type="Pfam" id="PF12399">
    <property type="entry name" value="BCA_ABC_TP_C"/>
    <property type="match status" value="1"/>
</dbReference>
<dbReference type="AlphaFoldDB" id="A0A0D2J6F7"/>
<evidence type="ECO:0000256" key="2">
    <source>
        <dbReference type="ARBA" id="ARBA00022741"/>
    </source>
</evidence>
<dbReference type="OrthoDB" id="5405085at2"/>
<keyword evidence="6" id="KW-1185">Reference proteome</keyword>
<keyword evidence="2" id="KW-0547">Nucleotide-binding</keyword>
<keyword evidence="1" id="KW-0813">Transport</keyword>
<dbReference type="EMBL" id="AZAC01000014">
    <property type="protein sequence ID" value="KIX13734.1"/>
    <property type="molecule type" value="Genomic_DNA"/>
</dbReference>
<name>A0A0D2J6F7_9BACT</name>
<feature type="domain" description="ABC transporter" evidence="4">
    <location>
        <begin position="14"/>
        <end position="259"/>
    </location>
</feature>
<protein>
    <submittedName>
        <fullName evidence="5">ABC transporter</fullName>
    </submittedName>
</protein>
<organism evidence="5 6">
    <name type="scientific">Dethiosulfatarculus sandiegensis</name>
    <dbReference type="NCBI Taxonomy" id="1429043"/>
    <lineage>
        <taxon>Bacteria</taxon>
        <taxon>Pseudomonadati</taxon>
        <taxon>Thermodesulfobacteriota</taxon>
        <taxon>Desulfarculia</taxon>
        <taxon>Desulfarculales</taxon>
        <taxon>Desulfarculaceae</taxon>
        <taxon>Dethiosulfatarculus</taxon>
    </lineage>
</organism>
<dbReference type="InterPro" id="IPR032823">
    <property type="entry name" value="BCA_ABC_TP_C"/>
</dbReference>
<accession>A0A0D2J6F7</accession>
<proteinExistence type="predicted"/>
<dbReference type="InterPro" id="IPR003439">
    <property type="entry name" value="ABC_transporter-like_ATP-bd"/>
</dbReference>
<sequence>MNFKKPKPNNGPLLKVSDVSKTFGGVQALSNVSFNLEKGQIMGVIGPNGSGKTTLVNAITGFIRADSGAIEYQGRNILGMAPHKIADLGLTRTFQVMRPYYSLPAYKNLIIPLFSPRARRTGGWRGGGKLGDRDTVAVDILEEIGFERDSYVPYKSASSLPTGYLKRLELARCLALRPEVVICDEVFSGLSMSEMASMLPLMERLQMEGITLIMVEHRLRELFRLATRVIVLNFGRKIAEGVPDEVMEEPEVKEAYFGSEEVFSYV</sequence>
<dbReference type="Pfam" id="PF00005">
    <property type="entry name" value="ABC_tran"/>
    <property type="match status" value="1"/>
</dbReference>
<dbReference type="InParanoid" id="A0A0D2J6F7"/>
<dbReference type="SUPFAM" id="SSF52540">
    <property type="entry name" value="P-loop containing nucleoside triphosphate hydrolases"/>
    <property type="match status" value="1"/>
</dbReference>
<dbReference type="PATRIC" id="fig|1429043.3.peg.2638"/>
<dbReference type="STRING" id="1429043.X474_12400"/>
<evidence type="ECO:0000256" key="3">
    <source>
        <dbReference type="ARBA" id="ARBA00022840"/>
    </source>
</evidence>
<dbReference type="GO" id="GO:0005524">
    <property type="term" value="F:ATP binding"/>
    <property type="evidence" value="ECO:0007669"/>
    <property type="project" value="UniProtKB-KW"/>
</dbReference>
<dbReference type="RefSeq" id="WP_044348851.1">
    <property type="nucleotide sequence ID" value="NZ_AZAC01000014.1"/>
</dbReference>